<dbReference type="Proteomes" id="UP001500630">
    <property type="component" value="Unassembled WGS sequence"/>
</dbReference>
<comment type="caution">
    <text evidence="1">The sequence shown here is derived from an EMBL/GenBank/DDBJ whole genome shotgun (WGS) entry which is preliminary data.</text>
</comment>
<dbReference type="Gene3D" id="3.40.30.120">
    <property type="match status" value="1"/>
</dbReference>
<name>A0ABP6Z5X2_9ACTN</name>
<dbReference type="RefSeq" id="WP_345572820.1">
    <property type="nucleotide sequence ID" value="NZ_BAABDQ010000033.1"/>
</dbReference>
<protein>
    <submittedName>
        <fullName evidence="1">Uncharacterized protein</fullName>
    </submittedName>
</protein>
<accession>A0ABP6Z5X2</accession>
<evidence type="ECO:0000313" key="2">
    <source>
        <dbReference type="Proteomes" id="UP001500630"/>
    </source>
</evidence>
<sequence>MRLAELLRDARPLLVDLTGGNDLAATAEPWNDLVRRVTATADDAPAPAMLIRPDGNVAWAGADPGSLKSALTRRFSPG</sequence>
<evidence type="ECO:0000313" key="1">
    <source>
        <dbReference type="EMBL" id="GAA3598407.1"/>
    </source>
</evidence>
<keyword evidence="2" id="KW-1185">Reference proteome</keyword>
<reference evidence="2" key="1">
    <citation type="journal article" date="2019" name="Int. J. Syst. Evol. Microbiol.">
        <title>The Global Catalogue of Microorganisms (GCM) 10K type strain sequencing project: providing services to taxonomists for standard genome sequencing and annotation.</title>
        <authorList>
            <consortium name="The Broad Institute Genomics Platform"/>
            <consortium name="The Broad Institute Genome Sequencing Center for Infectious Disease"/>
            <person name="Wu L."/>
            <person name="Ma J."/>
        </authorList>
    </citation>
    <scope>NUCLEOTIDE SEQUENCE [LARGE SCALE GENOMIC DNA]</scope>
    <source>
        <strain evidence="2">JCM 17326</strain>
    </source>
</reference>
<gene>
    <name evidence="1" type="ORF">GCM10022419_097330</name>
</gene>
<dbReference type="Pfam" id="PF21274">
    <property type="entry name" value="Rng_hyd_C"/>
    <property type="match status" value="1"/>
</dbReference>
<dbReference type="EMBL" id="BAABDQ010000033">
    <property type="protein sequence ID" value="GAA3598407.1"/>
    <property type="molecule type" value="Genomic_DNA"/>
</dbReference>
<proteinExistence type="predicted"/>
<organism evidence="1 2">
    <name type="scientific">Nonomuraea rosea</name>
    <dbReference type="NCBI Taxonomy" id="638574"/>
    <lineage>
        <taxon>Bacteria</taxon>
        <taxon>Bacillati</taxon>
        <taxon>Actinomycetota</taxon>
        <taxon>Actinomycetes</taxon>
        <taxon>Streptosporangiales</taxon>
        <taxon>Streptosporangiaceae</taxon>
        <taxon>Nonomuraea</taxon>
    </lineage>
</organism>